<reference evidence="1" key="1">
    <citation type="submission" date="2020-05" db="EMBL/GenBank/DDBJ databases">
        <title>Large-scale comparative analyses of tick genomes elucidate their genetic diversity and vector capacities.</title>
        <authorList>
            <person name="Jia N."/>
            <person name="Wang J."/>
            <person name="Shi W."/>
            <person name="Du L."/>
            <person name="Sun Y."/>
            <person name="Zhan W."/>
            <person name="Jiang J."/>
            <person name="Wang Q."/>
            <person name="Zhang B."/>
            <person name="Ji P."/>
            <person name="Sakyi L.B."/>
            <person name="Cui X."/>
            <person name="Yuan T."/>
            <person name="Jiang B."/>
            <person name="Yang W."/>
            <person name="Lam T.T.-Y."/>
            <person name="Chang Q."/>
            <person name="Ding S."/>
            <person name="Wang X."/>
            <person name="Zhu J."/>
            <person name="Ruan X."/>
            <person name="Zhao L."/>
            <person name="Wei J."/>
            <person name="Que T."/>
            <person name="Du C."/>
            <person name="Cheng J."/>
            <person name="Dai P."/>
            <person name="Han X."/>
            <person name="Huang E."/>
            <person name="Gao Y."/>
            <person name="Liu J."/>
            <person name="Shao H."/>
            <person name="Ye R."/>
            <person name="Li L."/>
            <person name="Wei W."/>
            <person name="Wang X."/>
            <person name="Wang C."/>
            <person name="Yang T."/>
            <person name="Huo Q."/>
            <person name="Li W."/>
            <person name="Guo W."/>
            <person name="Chen H."/>
            <person name="Zhou L."/>
            <person name="Ni X."/>
            <person name="Tian J."/>
            <person name="Zhou Y."/>
            <person name="Sheng Y."/>
            <person name="Liu T."/>
            <person name="Pan Y."/>
            <person name="Xia L."/>
            <person name="Li J."/>
            <person name="Zhao F."/>
            <person name="Cao W."/>
        </authorList>
    </citation>
    <scope>NUCLEOTIDE SEQUENCE</scope>
    <source>
        <strain evidence="1">Dsil-2018</strain>
    </source>
</reference>
<organism evidence="1 2">
    <name type="scientific">Dermacentor silvarum</name>
    <name type="common">Tick</name>
    <dbReference type="NCBI Taxonomy" id="543639"/>
    <lineage>
        <taxon>Eukaryota</taxon>
        <taxon>Metazoa</taxon>
        <taxon>Ecdysozoa</taxon>
        <taxon>Arthropoda</taxon>
        <taxon>Chelicerata</taxon>
        <taxon>Arachnida</taxon>
        <taxon>Acari</taxon>
        <taxon>Parasitiformes</taxon>
        <taxon>Ixodida</taxon>
        <taxon>Ixodoidea</taxon>
        <taxon>Ixodidae</taxon>
        <taxon>Rhipicephalinae</taxon>
        <taxon>Dermacentor</taxon>
    </lineage>
</organism>
<comment type="caution">
    <text evidence="1">The sequence shown here is derived from an EMBL/GenBank/DDBJ whole genome shotgun (WGS) entry which is preliminary data.</text>
</comment>
<gene>
    <name evidence="1" type="ORF">HPB49_013876</name>
</gene>
<evidence type="ECO:0000313" key="2">
    <source>
        <dbReference type="Proteomes" id="UP000821865"/>
    </source>
</evidence>
<evidence type="ECO:0000313" key="1">
    <source>
        <dbReference type="EMBL" id="KAH7974305.1"/>
    </source>
</evidence>
<protein>
    <submittedName>
        <fullName evidence="1">Uncharacterized protein</fullName>
    </submittedName>
</protein>
<sequence length="239" mass="27055">MGKKKMDSRLISTLLLLLALFCDISNAFLIPFFGGPLTAPNHGDEGFDPVELEDPPTNRDVTLPRGVEILRSQQPLIHKIEVEITTGREIQRNLTSMRELLVVELERTSSSPERIEIQHRISRIDILLTQVRTRTDETELRFRQFLQRVQTGQIRTESESQTLLQAIWSGYHKSLRNLVRHAAGYLTSIVRGVTGALANLGMGILDYYRLKFQPLELAVDALTGQGSFRKPIVGIIGRR</sequence>
<keyword evidence="2" id="KW-1185">Reference proteome</keyword>
<proteinExistence type="predicted"/>
<dbReference type="Proteomes" id="UP000821865">
    <property type="component" value="Chromosome 10"/>
</dbReference>
<dbReference type="EMBL" id="CM023479">
    <property type="protein sequence ID" value="KAH7974305.1"/>
    <property type="molecule type" value="Genomic_DNA"/>
</dbReference>
<name>A0ACB8DP57_DERSI</name>
<accession>A0ACB8DP57</accession>